<organism evidence="1">
    <name type="scientific">Siphoviridae sp. ctu1o13</name>
    <dbReference type="NCBI Taxonomy" id="2825711"/>
    <lineage>
        <taxon>Viruses</taxon>
        <taxon>Duplodnaviria</taxon>
        <taxon>Heunggongvirae</taxon>
        <taxon>Uroviricota</taxon>
        <taxon>Caudoviricetes</taxon>
    </lineage>
</organism>
<sequence>MCGFDSRHSDQPRNPCDCGVFFIFQRVQPF</sequence>
<accession>A0A8S5UYY8</accession>
<dbReference type="EMBL" id="BK016170">
    <property type="protein sequence ID" value="DAF99712.1"/>
    <property type="molecule type" value="Genomic_DNA"/>
</dbReference>
<evidence type="ECO:0000313" key="1">
    <source>
        <dbReference type="EMBL" id="DAF99712.1"/>
    </source>
</evidence>
<protein>
    <submittedName>
        <fullName evidence="1">Deubiquitinase and deneddylase Dub1</fullName>
    </submittedName>
</protein>
<proteinExistence type="predicted"/>
<name>A0A8S5UYY8_9CAUD</name>
<reference evidence="1" key="1">
    <citation type="journal article" date="2021" name="Proc. Natl. Acad. Sci. U.S.A.">
        <title>A Catalog of Tens of Thousands of Viruses from Human Metagenomes Reveals Hidden Associations with Chronic Diseases.</title>
        <authorList>
            <person name="Tisza M.J."/>
            <person name="Buck C.B."/>
        </authorList>
    </citation>
    <scope>NUCLEOTIDE SEQUENCE</scope>
    <source>
        <strain evidence="1">Ctu1o13</strain>
    </source>
</reference>